<dbReference type="RefSeq" id="XP_008098961.1">
    <property type="nucleotide sequence ID" value="XM_008100770.1"/>
</dbReference>
<protein>
    <submittedName>
        <fullName evidence="2">Uncharacterized protein</fullName>
    </submittedName>
</protein>
<dbReference type="EMBL" id="GG697386">
    <property type="protein sequence ID" value="EFQ34941.1"/>
    <property type="molecule type" value="Genomic_DNA"/>
</dbReference>
<organism evidence="3">
    <name type="scientific">Colletotrichum graminicola (strain M1.001 / M2 / FGSC 10212)</name>
    <name type="common">Maize anthracnose fungus</name>
    <name type="synonym">Glomerella graminicola</name>
    <dbReference type="NCBI Taxonomy" id="645133"/>
    <lineage>
        <taxon>Eukaryota</taxon>
        <taxon>Fungi</taxon>
        <taxon>Dikarya</taxon>
        <taxon>Ascomycota</taxon>
        <taxon>Pezizomycotina</taxon>
        <taxon>Sordariomycetes</taxon>
        <taxon>Hypocreomycetidae</taxon>
        <taxon>Glomerellales</taxon>
        <taxon>Glomerellaceae</taxon>
        <taxon>Colletotrichum</taxon>
        <taxon>Colletotrichum graminicola species complex</taxon>
    </lineage>
</organism>
<keyword evidence="3" id="KW-1185">Reference proteome</keyword>
<evidence type="ECO:0000313" key="3">
    <source>
        <dbReference type="Proteomes" id="UP000008782"/>
    </source>
</evidence>
<dbReference type="Proteomes" id="UP000008782">
    <property type="component" value="Unassembled WGS sequence"/>
</dbReference>
<accession>E3QVQ3</accession>
<gene>
    <name evidence="2" type="ORF">GLRG_10085</name>
</gene>
<dbReference type="VEuPathDB" id="FungiDB:GLRG_10085"/>
<evidence type="ECO:0000256" key="1">
    <source>
        <dbReference type="SAM" id="MobiDB-lite"/>
    </source>
</evidence>
<evidence type="ECO:0000313" key="2">
    <source>
        <dbReference type="EMBL" id="EFQ34941.1"/>
    </source>
</evidence>
<sequence length="87" mass="9380">MAGPCNAKKDSPKINQTGAERRAKRRKQAGEELELGNGRCVAFKDSGEIGSGPWGQIGGMRDKTLWDSSNYAQAWVIPDEEAGQDSA</sequence>
<reference evidence="3" key="1">
    <citation type="journal article" date="2012" name="Nat. Genet.">
        <title>Lifestyle transitions in plant pathogenic Colletotrichum fungi deciphered by genome and transcriptome analyses.</title>
        <authorList>
            <person name="O'Connell R.J."/>
            <person name="Thon M.R."/>
            <person name="Hacquard S."/>
            <person name="Amyotte S.G."/>
            <person name="Kleemann J."/>
            <person name="Torres M.F."/>
            <person name="Damm U."/>
            <person name="Buiate E.A."/>
            <person name="Epstein L."/>
            <person name="Alkan N."/>
            <person name="Altmueller J."/>
            <person name="Alvarado-Balderrama L."/>
            <person name="Bauser C.A."/>
            <person name="Becker C."/>
            <person name="Birren B.W."/>
            <person name="Chen Z."/>
            <person name="Choi J."/>
            <person name="Crouch J.A."/>
            <person name="Duvick J.P."/>
            <person name="Farman M.A."/>
            <person name="Gan P."/>
            <person name="Heiman D."/>
            <person name="Henrissat B."/>
            <person name="Howard R.J."/>
            <person name="Kabbage M."/>
            <person name="Koch C."/>
            <person name="Kracher B."/>
            <person name="Kubo Y."/>
            <person name="Law A.D."/>
            <person name="Lebrun M.-H."/>
            <person name="Lee Y.-H."/>
            <person name="Miyara I."/>
            <person name="Moore N."/>
            <person name="Neumann U."/>
            <person name="Nordstroem K."/>
            <person name="Panaccione D.G."/>
            <person name="Panstruga R."/>
            <person name="Place M."/>
            <person name="Proctor R.H."/>
            <person name="Prusky D."/>
            <person name="Rech G."/>
            <person name="Reinhardt R."/>
            <person name="Rollins J.A."/>
            <person name="Rounsley S."/>
            <person name="Schardl C.L."/>
            <person name="Schwartz D.C."/>
            <person name="Shenoy N."/>
            <person name="Shirasu K."/>
            <person name="Sikhakolli U.R."/>
            <person name="Stueber K."/>
            <person name="Sukno S.A."/>
            <person name="Sweigard J.A."/>
            <person name="Takano Y."/>
            <person name="Takahara H."/>
            <person name="Trail F."/>
            <person name="van der Does H.C."/>
            <person name="Voll L.M."/>
            <person name="Will I."/>
            <person name="Young S."/>
            <person name="Zeng Q."/>
            <person name="Zhang J."/>
            <person name="Zhou S."/>
            <person name="Dickman M.B."/>
            <person name="Schulze-Lefert P."/>
            <person name="Ver Loren van Themaat E."/>
            <person name="Ma L.-J."/>
            <person name="Vaillancourt L.J."/>
        </authorList>
    </citation>
    <scope>NUCLEOTIDE SEQUENCE [LARGE SCALE GENOMIC DNA]</scope>
    <source>
        <strain evidence="3">M1.001 / M2 / FGSC 10212</strain>
    </source>
</reference>
<dbReference type="AlphaFoldDB" id="E3QVQ3"/>
<dbReference type="GeneID" id="24415450"/>
<name>E3QVQ3_COLGM</name>
<proteinExistence type="predicted"/>
<feature type="region of interest" description="Disordered" evidence="1">
    <location>
        <begin position="1"/>
        <end position="31"/>
    </location>
</feature>
<dbReference type="HOGENOM" id="CLU_2483234_0_0_1"/>